<feature type="region of interest" description="Disordered" evidence="1">
    <location>
        <begin position="1"/>
        <end position="99"/>
    </location>
</feature>
<dbReference type="EMBL" id="KV875577">
    <property type="protein sequence ID" value="RZR71735.1"/>
    <property type="molecule type" value="Genomic_DNA"/>
</dbReference>
<evidence type="ECO:0000256" key="1">
    <source>
        <dbReference type="SAM" id="MobiDB-lite"/>
    </source>
</evidence>
<organism evidence="2">
    <name type="scientific">Ensete ventricosum</name>
    <name type="common">Abyssinian banana</name>
    <name type="synonym">Musa ensete</name>
    <dbReference type="NCBI Taxonomy" id="4639"/>
    <lineage>
        <taxon>Eukaryota</taxon>
        <taxon>Viridiplantae</taxon>
        <taxon>Streptophyta</taxon>
        <taxon>Embryophyta</taxon>
        <taxon>Tracheophyta</taxon>
        <taxon>Spermatophyta</taxon>
        <taxon>Magnoliopsida</taxon>
        <taxon>Liliopsida</taxon>
        <taxon>Zingiberales</taxon>
        <taxon>Musaceae</taxon>
        <taxon>Ensete</taxon>
    </lineage>
</organism>
<accession>A0A445MBU3</accession>
<feature type="compositionally biased region" description="Acidic residues" evidence="1">
    <location>
        <begin position="90"/>
        <end position="99"/>
    </location>
</feature>
<dbReference type="PANTHER" id="PTHR33095">
    <property type="entry name" value="OS07G0619500 PROTEIN"/>
    <property type="match status" value="1"/>
</dbReference>
<protein>
    <recommendedName>
        <fullName evidence="3">DUF1645 domain-containing protein</fullName>
    </recommendedName>
</protein>
<feature type="region of interest" description="Disordered" evidence="1">
    <location>
        <begin position="224"/>
        <end position="245"/>
    </location>
</feature>
<dbReference type="Pfam" id="PF07816">
    <property type="entry name" value="DUF1645"/>
    <property type="match status" value="1"/>
</dbReference>
<dbReference type="Proteomes" id="UP000290560">
    <property type="component" value="Unassembled WGS sequence"/>
</dbReference>
<dbReference type="InterPro" id="IPR012442">
    <property type="entry name" value="DUF1645_plant"/>
</dbReference>
<name>A0A445MBU3_ENSVE</name>
<evidence type="ECO:0000313" key="2">
    <source>
        <dbReference type="EMBL" id="RZR71735.1"/>
    </source>
</evidence>
<dbReference type="AlphaFoldDB" id="A0A445MBU3"/>
<dbReference type="PANTHER" id="PTHR33095:SF111">
    <property type="entry name" value="OS02G0134200 PROTEIN"/>
    <property type="match status" value="1"/>
</dbReference>
<feature type="compositionally biased region" description="Basic and acidic residues" evidence="1">
    <location>
        <begin position="20"/>
        <end position="37"/>
    </location>
</feature>
<reference evidence="2" key="1">
    <citation type="journal article" date="2018" name="Data Brief">
        <title>Genome sequence data from 17 accessions of Ensete ventricosum, a staple food crop for millions in Ethiopia.</title>
        <authorList>
            <person name="Yemataw Z."/>
            <person name="Muzemil S."/>
            <person name="Ambachew D."/>
            <person name="Tripathi L."/>
            <person name="Tesfaye K."/>
            <person name="Chala A."/>
            <person name="Farbos A."/>
            <person name="O'Neill P."/>
            <person name="Moore K."/>
            <person name="Grant M."/>
            <person name="Studholme D.J."/>
        </authorList>
    </citation>
    <scope>NUCLEOTIDE SEQUENCE [LARGE SCALE GENOMIC DNA]</scope>
    <source>
        <tissue evidence="2">Leaf</tissue>
    </source>
</reference>
<proteinExistence type="predicted"/>
<sequence length="300" mass="31961">MGSTTKSCVPLRFGPTAELSSRKNGRDLGKPSSHVREAMTTALPEKPALVVSTSAEEEEIAHDGSGSAIPHDGSAHHTGPPEASDKHAEDEDGDDSSEEFEFTFAVRNPDTKTFVAADEIFYGGRIIPAYPLFNRDLLLPLSAADEAAAVEGMAVQIPLGQLLSEERGTELSTAEECRAPKPDPCKKSASTGSSLRWRLRDMMVGRSHSDGKEKFVFLEAAPPSPGRSLKAAKSAGGGKGAKNDGRVAATDVATTHRLYYGKGASEKAVRGPRRSFLPYRQELLGLFAPAKGLRGSHHPV</sequence>
<gene>
    <name evidence="2" type="ORF">BHM03_00006939</name>
</gene>
<evidence type="ECO:0008006" key="3">
    <source>
        <dbReference type="Google" id="ProtNLM"/>
    </source>
</evidence>